<dbReference type="InterPro" id="IPR007111">
    <property type="entry name" value="NACHT_NTPase"/>
</dbReference>
<feature type="repeat" description="ANK" evidence="3">
    <location>
        <begin position="1245"/>
        <end position="1270"/>
    </location>
</feature>
<feature type="repeat" description="ANK" evidence="3">
    <location>
        <begin position="1276"/>
        <end position="1308"/>
    </location>
</feature>
<dbReference type="PROSITE" id="PS50837">
    <property type="entry name" value="NACHT"/>
    <property type="match status" value="1"/>
</dbReference>
<dbReference type="PANTHER" id="PTHR24166:SF48">
    <property type="entry name" value="PROTEIN VAPYRIN"/>
    <property type="match status" value="1"/>
</dbReference>
<proteinExistence type="predicted"/>
<feature type="repeat" description="ANK" evidence="3">
    <location>
        <begin position="1307"/>
        <end position="1339"/>
    </location>
</feature>
<keyword evidence="1" id="KW-0677">Repeat</keyword>
<dbReference type="InterPro" id="IPR002110">
    <property type="entry name" value="Ankyrin_rpt"/>
</dbReference>
<dbReference type="EMBL" id="JARJLG010000041">
    <property type="protein sequence ID" value="KAJ7763139.1"/>
    <property type="molecule type" value="Genomic_DNA"/>
</dbReference>
<dbReference type="Gene3D" id="1.25.40.20">
    <property type="entry name" value="Ankyrin repeat-containing domain"/>
    <property type="match status" value="6"/>
</dbReference>
<dbReference type="PROSITE" id="PS50297">
    <property type="entry name" value="ANK_REP_REGION"/>
    <property type="match status" value="9"/>
</dbReference>
<dbReference type="PRINTS" id="PR01415">
    <property type="entry name" value="ANKYRIN"/>
</dbReference>
<organism evidence="5 6">
    <name type="scientific">Mycena maculata</name>
    <dbReference type="NCBI Taxonomy" id="230809"/>
    <lineage>
        <taxon>Eukaryota</taxon>
        <taxon>Fungi</taxon>
        <taxon>Dikarya</taxon>
        <taxon>Basidiomycota</taxon>
        <taxon>Agaricomycotina</taxon>
        <taxon>Agaricomycetes</taxon>
        <taxon>Agaricomycetidae</taxon>
        <taxon>Agaricales</taxon>
        <taxon>Marasmiineae</taxon>
        <taxon>Mycenaceae</taxon>
        <taxon>Mycena</taxon>
    </lineage>
</organism>
<protein>
    <submittedName>
        <fullName evidence="5">Ankyrin repeat-containing domain protein</fullName>
    </submittedName>
</protein>
<sequence length="1370" mass="150531">MATVGFAYGSFGDILDTIKLGAKIIELIRNGGRPSSEWAETAKEMQSLCSILTYLTTFETTLPLPPSITTELQKEVALCRATTSEFESKITASRGFFQRVLWATSEEKELAAFRRQLIQRRVALSGVVDEIQLVVLKGVQDRVEKVDEKLCLGIQQLGDQGQTLAGALLHVRDRVSDFGEEMRLGHNQLHDTVSGVTQQLQDQEQTLSGTLLGVRDRVEEVREEVRLGTQQLMDQEQTLNQSHLSNLEEKLRKWLKTPSEVAEKQHEMQKLHHTGTGGWFLDGHEFRKWKENAGLLWMKGQSGTGKSVLSSTVISKLFEDRQQGTAVAYFYFDFRDKQKQLVEMMLRSIILQLSAQSHHPYAALNSHYELLNGQALPTYQNLVDILETLLSEKSYTYIVLDALDECKDTNLLIQLVSRLQRWTGRPLHILLTSQAREIFGTAFAGISEVALEFDTTQSDIKLFVSNELRSNPDLDHLAHRAEQVATKVVTKSGGMFRLAACLLDELSRQKLDPDMDVILANLPNDLFGIYSRFLEPIHQRDFDYVARILCWLVFSARPMTLQQLTDSLAFEFSDPNRFVFDRTKRGSQAIGVCKILQGLVTVGNDTEYLKRGEWKPRFFSPVVALAHSSVADYIVSDAFREKHKHGLTKGPSHTFLAQTCVGYLLHFASHPFDKIFLTLDYPLAEYAAWHWDYHLVHCDDRAILFTSTMCLLESGSHQYGTLDYLRGDTRIWGGPQTPPLVLCSEMGYIEGIHFLLKDSAEVDGTGGKYDNVLQAAIQGGHIDIVQILLENGAKITAAHKSTLLQAASRSGSEDAVQLLLGNGAEVGRTNETILGVSPTNIVQLLLEHGAEVNKEILRYHNRFWGDRDTGDGSPCNRGNTQIVRVRKATDRFTLLHAASKSRSKDLVKFLLDNGAEVNAANQDGQTALDIAIQSGDAETVRVLLEKGATDAQEGYNSALCSASKSGCIDIVQLLLAKGTEVNGSGAFLGDALRSASKCGYIDIVQLLLAKRTEVNTPVAFLRDALEAAYQGGHVDIVQLLLEKGPTDVQDGYTIELCKASERGYIDIVQLLLDNGADVNAESGYYGAALQRASWYGHTDIVQLLLDNDADINAEGGSEYGSALQAATWHCHTDIIQLLLKHGANINAEDGFHGNALRIASGSGRLDVVRLLLEKGATDVHFGGLCSASDRGHIAIVRLLLDHGAANTTGGFPGGALQAASREGHRDIVQLLLEHGADINASNGLAGGKALQAASRNGHADVVRLLLEKGATNLQERHNSALCSASESGHIDIVQLLIDQGSDVNAEGGIYPLQAASRNGYTNIVRLLLEHGADANATAGFSESALQVSQRNGHTDIVRLLLEHGAQQEDR</sequence>
<dbReference type="SUPFAM" id="SSF52540">
    <property type="entry name" value="P-loop containing nucleoside triphosphate hydrolases"/>
    <property type="match status" value="1"/>
</dbReference>
<evidence type="ECO:0000256" key="2">
    <source>
        <dbReference type="ARBA" id="ARBA00023043"/>
    </source>
</evidence>
<feature type="domain" description="NACHT" evidence="4">
    <location>
        <begin position="294"/>
        <end position="405"/>
    </location>
</feature>
<evidence type="ECO:0000256" key="3">
    <source>
        <dbReference type="PROSITE-ProRule" id="PRU00023"/>
    </source>
</evidence>
<dbReference type="SUPFAM" id="SSF48403">
    <property type="entry name" value="Ankyrin repeat"/>
    <property type="match status" value="2"/>
</dbReference>
<dbReference type="InterPro" id="IPR036770">
    <property type="entry name" value="Ankyrin_rpt-contain_sf"/>
</dbReference>
<dbReference type="Pfam" id="PF12796">
    <property type="entry name" value="Ank_2"/>
    <property type="match status" value="6"/>
</dbReference>
<accession>A0AAD7JGT3</accession>
<dbReference type="SMART" id="SM00248">
    <property type="entry name" value="ANK"/>
    <property type="match status" value="18"/>
</dbReference>
<feature type="repeat" description="ANK" evidence="3">
    <location>
        <begin position="1215"/>
        <end position="1243"/>
    </location>
</feature>
<feature type="repeat" description="ANK" evidence="3">
    <location>
        <begin position="890"/>
        <end position="922"/>
    </location>
</feature>
<feature type="repeat" description="ANK" evidence="3">
    <location>
        <begin position="1118"/>
        <end position="1150"/>
    </location>
</feature>
<evidence type="ECO:0000256" key="1">
    <source>
        <dbReference type="ARBA" id="ARBA00022737"/>
    </source>
</evidence>
<keyword evidence="2 3" id="KW-0040">ANK repeat</keyword>
<feature type="repeat" description="ANK" evidence="3">
    <location>
        <begin position="768"/>
        <end position="800"/>
    </location>
</feature>
<dbReference type="PROSITE" id="PS50088">
    <property type="entry name" value="ANK_REPEAT"/>
    <property type="match status" value="12"/>
</dbReference>
<feature type="repeat" description="ANK" evidence="3">
    <location>
        <begin position="1056"/>
        <end position="1083"/>
    </location>
</feature>
<dbReference type="PANTHER" id="PTHR24166">
    <property type="entry name" value="ROLLING PEBBLES, ISOFORM B"/>
    <property type="match status" value="1"/>
</dbReference>
<evidence type="ECO:0000313" key="5">
    <source>
        <dbReference type="EMBL" id="KAJ7763139.1"/>
    </source>
</evidence>
<keyword evidence="6" id="KW-1185">Reference proteome</keyword>
<dbReference type="Pfam" id="PF24883">
    <property type="entry name" value="NPHP3_N"/>
    <property type="match status" value="1"/>
</dbReference>
<dbReference type="InterPro" id="IPR027417">
    <property type="entry name" value="P-loop_NTPase"/>
</dbReference>
<gene>
    <name evidence="5" type="ORF">DFH07DRAFT_1018589</name>
</gene>
<dbReference type="Gene3D" id="3.40.50.300">
    <property type="entry name" value="P-loop containing nucleotide triphosphate hydrolases"/>
    <property type="match status" value="1"/>
</dbReference>
<name>A0AAD7JGT3_9AGAR</name>
<dbReference type="Pfam" id="PF13637">
    <property type="entry name" value="Ank_4"/>
    <property type="match status" value="1"/>
</dbReference>
<dbReference type="InterPro" id="IPR056884">
    <property type="entry name" value="NPHP3-like_N"/>
</dbReference>
<dbReference type="InterPro" id="IPR050889">
    <property type="entry name" value="Dendritic_Spine_Reg/Scaffold"/>
</dbReference>
<comment type="caution">
    <text evidence="5">The sequence shown here is derived from an EMBL/GenBank/DDBJ whole genome shotgun (WGS) entry which is preliminary data.</text>
</comment>
<evidence type="ECO:0000313" key="6">
    <source>
        <dbReference type="Proteomes" id="UP001215280"/>
    </source>
</evidence>
<feature type="repeat" description="ANK" evidence="3">
    <location>
        <begin position="923"/>
        <end position="948"/>
    </location>
</feature>
<feature type="repeat" description="ANK" evidence="3">
    <location>
        <begin position="1340"/>
        <end position="1370"/>
    </location>
</feature>
<evidence type="ECO:0000259" key="4">
    <source>
        <dbReference type="PROSITE" id="PS50837"/>
    </source>
</evidence>
<feature type="repeat" description="ANK" evidence="3">
    <location>
        <begin position="1084"/>
        <end position="1116"/>
    </location>
</feature>
<reference evidence="5" key="1">
    <citation type="submission" date="2023-03" db="EMBL/GenBank/DDBJ databases">
        <title>Massive genome expansion in bonnet fungi (Mycena s.s.) driven by repeated elements and novel gene families across ecological guilds.</title>
        <authorList>
            <consortium name="Lawrence Berkeley National Laboratory"/>
            <person name="Harder C.B."/>
            <person name="Miyauchi S."/>
            <person name="Viragh M."/>
            <person name="Kuo A."/>
            <person name="Thoen E."/>
            <person name="Andreopoulos B."/>
            <person name="Lu D."/>
            <person name="Skrede I."/>
            <person name="Drula E."/>
            <person name="Henrissat B."/>
            <person name="Morin E."/>
            <person name="Kohler A."/>
            <person name="Barry K."/>
            <person name="LaButti K."/>
            <person name="Morin E."/>
            <person name="Salamov A."/>
            <person name="Lipzen A."/>
            <person name="Mereny Z."/>
            <person name="Hegedus B."/>
            <person name="Baldrian P."/>
            <person name="Stursova M."/>
            <person name="Weitz H."/>
            <person name="Taylor A."/>
            <person name="Grigoriev I.V."/>
            <person name="Nagy L.G."/>
            <person name="Martin F."/>
            <person name="Kauserud H."/>
        </authorList>
    </citation>
    <scope>NUCLEOTIDE SEQUENCE</scope>
    <source>
        <strain evidence="5">CBHHK188m</strain>
    </source>
</reference>
<dbReference type="Proteomes" id="UP001215280">
    <property type="component" value="Unassembled WGS sequence"/>
</dbReference>
<feature type="repeat" description="ANK" evidence="3">
    <location>
        <begin position="799"/>
        <end position="831"/>
    </location>
</feature>